<sequence>MNKILTCILIFLTFSCVDKKNKTETQTSLNEQSETEISDSEKTKKTIFDKVFRKINEIEYFKNHENGISSVINYEESRWEYVFVEMVNDNKRIIILEKIVETGKPEKKYQILDTIHINNFKENEFTSFGVCQNNGKADSRIFTIIERTENDFDLEYYSKIKSAWKANLKTKKIEKMTEINGIMCMNESYGI</sequence>
<organism evidence="1 2">
    <name type="scientific">Xanthomarina spongicola</name>
    <dbReference type="NCBI Taxonomy" id="570520"/>
    <lineage>
        <taxon>Bacteria</taxon>
        <taxon>Pseudomonadati</taxon>
        <taxon>Bacteroidota</taxon>
        <taxon>Flavobacteriia</taxon>
        <taxon>Flavobacteriales</taxon>
        <taxon>Flavobacteriaceae</taxon>
        <taxon>Xanthomarina</taxon>
    </lineage>
</organism>
<dbReference type="Proteomes" id="UP000245430">
    <property type="component" value="Unassembled WGS sequence"/>
</dbReference>
<dbReference type="PROSITE" id="PS51257">
    <property type="entry name" value="PROKAR_LIPOPROTEIN"/>
    <property type="match status" value="1"/>
</dbReference>
<proteinExistence type="predicted"/>
<keyword evidence="2" id="KW-1185">Reference proteome</keyword>
<accession>A0A316DP90</accession>
<protein>
    <recommendedName>
        <fullName evidence="3">Lipoprotein</fullName>
    </recommendedName>
</protein>
<dbReference type="OrthoDB" id="1425738at2"/>
<evidence type="ECO:0000313" key="1">
    <source>
        <dbReference type="EMBL" id="PWK19881.1"/>
    </source>
</evidence>
<evidence type="ECO:0008006" key="3">
    <source>
        <dbReference type="Google" id="ProtNLM"/>
    </source>
</evidence>
<dbReference type="RefSeq" id="WP_109681750.1">
    <property type="nucleotide sequence ID" value="NZ_QGGP01000002.1"/>
</dbReference>
<evidence type="ECO:0000313" key="2">
    <source>
        <dbReference type="Proteomes" id="UP000245430"/>
    </source>
</evidence>
<comment type="caution">
    <text evidence="1">The sequence shown here is derived from an EMBL/GenBank/DDBJ whole genome shotgun (WGS) entry which is preliminary data.</text>
</comment>
<gene>
    <name evidence="1" type="ORF">LX78_01231</name>
</gene>
<dbReference type="AlphaFoldDB" id="A0A316DP90"/>
<name>A0A316DP90_9FLAO</name>
<reference evidence="1 2" key="1">
    <citation type="submission" date="2018-05" db="EMBL/GenBank/DDBJ databases">
        <title>Genomic Encyclopedia of Archaeal and Bacterial Type Strains, Phase II (KMG-II): from individual species to whole genera.</title>
        <authorList>
            <person name="Goeker M."/>
        </authorList>
    </citation>
    <scope>NUCLEOTIDE SEQUENCE [LARGE SCALE GENOMIC DNA]</scope>
    <source>
        <strain evidence="1 2">DSM 22637</strain>
    </source>
</reference>
<dbReference type="EMBL" id="QGGP01000002">
    <property type="protein sequence ID" value="PWK19881.1"/>
    <property type="molecule type" value="Genomic_DNA"/>
</dbReference>